<dbReference type="GO" id="GO:0016491">
    <property type="term" value="F:oxidoreductase activity"/>
    <property type="evidence" value="ECO:0007669"/>
    <property type="project" value="UniProtKB-KW"/>
</dbReference>
<name>A0A2Z6RJM9_9GLOM</name>
<evidence type="ECO:0000313" key="2">
    <source>
        <dbReference type="EMBL" id="GBB92628.1"/>
    </source>
</evidence>
<dbReference type="AlphaFoldDB" id="A0A2Z6RJM9"/>
<keyword evidence="1" id="KW-0560">Oxidoreductase</keyword>
<dbReference type="PRINTS" id="PR00081">
    <property type="entry name" value="GDHRDH"/>
</dbReference>
<dbReference type="PANTHER" id="PTHR43157">
    <property type="entry name" value="PHOSPHATIDYLINOSITOL-GLYCAN BIOSYNTHESIS CLASS F PROTEIN-RELATED"/>
    <property type="match status" value="1"/>
</dbReference>
<reference evidence="3" key="2">
    <citation type="submission" date="2019-10" db="EMBL/GenBank/DDBJ databases">
        <title>Conservation and host-specific expression of non-tandemly repeated heterogenous ribosome RNA gene in arbuscular mycorrhizal fungi.</title>
        <authorList>
            <person name="Maeda T."/>
            <person name="Kobayashi Y."/>
            <person name="Nakagawa T."/>
            <person name="Ezawa T."/>
            <person name="Yamaguchi K."/>
            <person name="Bino T."/>
            <person name="Nishimoto Y."/>
            <person name="Shigenobu S."/>
            <person name="Kawaguchi M."/>
        </authorList>
    </citation>
    <scope>NUCLEOTIDE SEQUENCE</scope>
    <source>
        <strain evidence="3">HR1</strain>
    </source>
</reference>
<reference evidence="2 4" key="1">
    <citation type="submission" date="2017-11" db="EMBL/GenBank/DDBJ databases">
        <title>The genome of Rhizophagus clarus HR1 reveals common genetic basis of auxotrophy among arbuscular mycorrhizal fungi.</title>
        <authorList>
            <person name="Kobayashi Y."/>
        </authorList>
    </citation>
    <scope>NUCLEOTIDE SEQUENCE [LARGE SCALE GENOMIC DNA]</scope>
    <source>
        <strain evidence="2 4">HR1</strain>
    </source>
</reference>
<keyword evidence="4" id="KW-1185">Reference proteome</keyword>
<dbReference type="Proteomes" id="UP000615446">
    <property type="component" value="Unassembled WGS sequence"/>
</dbReference>
<dbReference type="Gene3D" id="3.40.50.720">
    <property type="entry name" value="NAD(P)-binding Rossmann-like Domain"/>
    <property type="match status" value="1"/>
</dbReference>
<dbReference type="InterPro" id="IPR002347">
    <property type="entry name" value="SDR_fam"/>
</dbReference>
<evidence type="ECO:0000313" key="4">
    <source>
        <dbReference type="Proteomes" id="UP000247702"/>
    </source>
</evidence>
<organism evidence="2 4">
    <name type="scientific">Rhizophagus clarus</name>
    <dbReference type="NCBI Taxonomy" id="94130"/>
    <lineage>
        <taxon>Eukaryota</taxon>
        <taxon>Fungi</taxon>
        <taxon>Fungi incertae sedis</taxon>
        <taxon>Mucoromycota</taxon>
        <taxon>Glomeromycotina</taxon>
        <taxon>Glomeromycetes</taxon>
        <taxon>Glomerales</taxon>
        <taxon>Glomeraceae</taxon>
        <taxon>Rhizophagus</taxon>
    </lineage>
</organism>
<dbReference type="PANTHER" id="PTHR43157:SF31">
    <property type="entry name" value="PHOSPHATIDYLINOSITOL-GLYCAN BIOSYNTHESIS CLASS F PROTEIN"/>
    <property type="match status" value="1"/>
</dbReference>
<dbReference type="InterPro" id="IPR036291">
    <property type="entry name" value="NAD(P)-bd_dom_sf"/>
</dbReference>
<dbReference type="EMBL" id="BLAL01000259">
    <property type="protein sequence ID" value="GES97399.1"/>
    <property type="molecule type" value="Genomic_DNA"/>
</dbReference>
<protein>
    <submittedName>
        <fullName evidence="3">Retinol dehydrogenase 12-like protein</fullName>
    </submittedName>
</protein>
<accession>A0A2Z6RJM9</accession>
<sequence length="303" mass="34105">MPVTLDKVDLSKYVIILTGATDGIGKEMARMLTEFNPKRLILPARNKEKGNVLLEYIKSTAGHTNNVEIWEMDLADLESVKNFANNYIKEVGELHILIHNAGIAVQNQIMKTKDDLELQFQVNHLAPFLLTLLLLDTIKKSVSAELPGKIALTSSEANQFGEIDFDNLNLEKGDYFNPIKAYANTKLMNVIVAKELGRMLQNENIATYSLHPGVIHTNIGHLNSGIRNFLFKIFTNVILRLEISAEQGAINVLYPVFSPENKETGKYYNLGIECEPNKVANNQEVTRKLWDISEQILKDHGMI</sequence>
<comment type="caution">
    <text evidence="2">The sequence shown here is derived from an EMBL/GenBank/DDBJ whole genome shotgun (WGS) entry which is preliminary data.</text>
</comment>
<proteinExistence type="predicted"/>
<dbReference type="STRING" id="94130.A0A2Z6RJM9"/>
<dbReference type="OrthoDB" id="542013at2759"/>
<gene>
    <name evidence="3" type="ORF">RCL2_002399200</name>
    <name evidence="2" type="ORF">RclHR1_20350003</name>
</gene>
<dbReference type="Pfam" id="PF00106">
    <property type="entry name" value="adh_short"/>
    <property type="match status" value="1"/>
</dbReference>
<dbReference type="EMBL" id="BEXD01001153">
    <property type="protein sequence ID" value="GBB92628.1"/>
    <property type="molecule type" value="Genomic_DNA"/>
</dbReference>
<evidence type="ECO:0000313" key="3">
    <source>
        <dbReference type="EMBL" id="GES97399.1"/>
    </source>
</evidence>
<dbReference type="SUPFAM" id="SSF51735">
    <property type="entry name" value="NAD(P)-binding Rossmann-fold domains"/>
    <property type="match status" value="1"/>
</dbReference>
<dbReference type="Proteomes" id="UP000247702">
    <property type="component" value="Unassembled WGS sequence"/>
</dbReference>
<evidence type="ECO:0000256" key="1">
    <source>
        <dbReference type="ARBA" id="ARBA00023002"/>
    </source>
</evidence>